<comment type="caution">
    <text evidence="1">The sequence shown here is derived from an EMBL/GenBank/DDBJ whole genome shotgun (WGS) entry which is preliminary data.</text>
</comment>
<evidence type="ECO:0000313" key="2">
    <source>
        <dbReference type="Proteomes" id="UP000018234"/>
    </source>
</evidence>
<dbReference type="EMBL" id="AVFO01000002">
    <property type="protein sequence ID" value="ESU28120.1"/>
    <property type="molecule type" value="Genomic_DNA"/>
</dbReference>
<name>A0ABN0QK94_9FLAO</name>
<dbReference type="Proteomes" id="UP000018234">
    <property type="component" value="Unassembled WGS sequence"/>
</dbReference>
<keyword evidence="2" id="KW-1185">Reference proteome</keyword>
<proteinExistence type="predicted"/>
<evidence type="ECO:0000313" key="1">
    <source>
        <dbReference type="EMBL" id="ESU28120.1"/>
    </source>
</evidence>
<accession>A0ABN0QK94</accession>
<organism evidence="1 2">
    <name type="scientific">Flavobacterium saliperosum S13</name>
    <dbReference type="NCBI Taxonomy" id="1341155"/>
    <lineage>
        <taxon>Bacteria</taxon>
        <taxon>Pseudomonadati</taxon>
        <taxon>Bacteroidota</taxon>
        <taxon>Flavobacteriia</taxon>
        <taxon>Flavobacteriales</taxon>
        <taxon>Flavobacteriaceae</taxon>
        <taxon>Flavobacterium</taxon>
    </lineage>
</organism>
<sequence length="57" mass="6610">MNIVLEESDESLFWPETIKEKKWINDVTVDSALKEANELTAIFVAILKNTKLRMNTK</sequence>
<protein>
    <submittedName>
        <fullName evidence="1">Uncharacterized protein</fullName>
    </submittedName>
</protein>
<dbReference type="SUPFAM" id="SSF158446">
    <property type="entry name" value="IVS-encoded protein-like"/>
    <property type="match status" value="1"/>
</dbReference>
<reference evidence="1 2" key="1">
    <citation type="submission" date="2013-08" db="EMBL/GenBank/DDBJ databases">
        <title>Flavobacterium saliperosum type strain genome sequencing.</title>
        <authorList>
            <person name="Lee K."/>
            <person name="Yi H."/>
            <person name="Park S."/>
            <person name="Chun J."/>
        </authorList>
    </citation>
    <scope>NUCLEOTIDE SEQUENCE [LARGE SCALE GENOMIC DNA]</scope>
    <source>
        <strain evidence="1 2">S13</strain>
    </source>
</reference>
<dbReference type="InterPro" id="IPR036583">
    <property type="entry name" value="23S_rRNA_IVS_sf"/>
</dbReference>
<gene>
    <name evidence="1" type="ORF">FSS13T_06120</name>
</gene>
<dbReference type="Gene3D" id="1.20.1440.60">
    <property type="entry name" value="23S rRNA-intervening sequence"/>
    <property type="match status" value="1"/>
</dbReference>